<sequence length="161" mass="18300">AMSRKFLRSLTPLLISADFPLRNSILDVLDALAANDLSLLALAKILRELNATCEMEMGGLDYEKVFLAYDKVDVKFFYTMHEEHVLPILAVCIHDMTSEELILRQSASRLLASFIKFLGEILPGAQTLDNQWSKDRIDRTIRNFFFKNMGKAMKKEGAAKK</sequence>
<dbReference type="Proteomes" id="UP000015453">
    <property type="component" value="Unassembled WGS sequence"/>
</dbReference>
<feature type="domain" description="U3 small nucleolar RNA-associated protein 20 N-terminal" evidence="1">
    <location>
        <begin position="5"/>
        <end position="155"/>
    </location>
</feature>
<proteinExistence type="predicted"/>
<keyword evidence="3" id="KW-1185">Reference proteome</keyword>
<dbReference type="Pfam" id="PF07539">
    <property type="entry name" value="UTP20_N"/>
    <property type="match status" value="1"/>
</dbReference>
<name>S8EFA5_9LAMI</name>
<dbReference type="PANTHER" id="PTHR17695">
    <property type="entry name" value="SMALL SUBUNIT PROCESSOME COMPONENT 20 HOMOLOG"/>
    <property type="match status" value="1"/>
</dbReference>
<feature type="non-terminal residue" evidence="2">
    <location>
        <position position="1"/>
    </location>
</feature>
<dbReference type="GO" id="GO:0032040">
    <property type="term" value="C:small-subunit processome"/>
    <property type="evidence" value="ECO:0007669"/>
    <property type="project" value="TreeGrafter"/>
</dbReference>
<dbReference type="GO" id="GO:0030686">
    <property type="term" value="C:90S preribosome"/>
    <property type="evidence" value="ECO:0007669"/>
    <property type="project" value="TreeGrafter"/>
</dbReference>
<dbReference type="EMBL" id="AUSU01000005">
    <property type="protein sequence ID" value="EPS74723.1"/>
    <property type="molecule type" value="Genomic_DNA"/>
</dbReference>
<dbReference type="PANTHER" id="PTHR17695:SF11">
    <property type="entry name" value="SMALL SUBUNIT PROCESSOME COMPONENT 20 HOMOLOG"/>
    <property type="match status" value="1"/>
</dbReference>
<organism evidence="2 3">
    <name type="scientific">Genlisea aurea</name>
    <dbReference type="NCBI Taxonomy" id="192259"/>
    <lineage>
        <taxon>Eukaryota</taxon>
        <taxon>Viridiplantae</taxon>
        <taxon>Streptophyta</taxon>
        <taxon>Embryophyta</taxon>
        <taxon>Tracheophyta</taxon>
        <taxon>Spermatophyta</taxon>
        <taxon>Magnoliopsida</taxon>
        <taxon>eudicotyledons</taxon>
        <taxon>Gunneridae</taxon>
        <taxon>Pentapetalae</taxon>
        <taxon>asterids</taxon>
        <taxon>lamiids</taxon>
        <taxon>Lamiales</taxon>
        <taxon>Lentibulariaceae</taxon>
        <taxon>Genlisea</taxon>
    </lineage>
</organism>
<dbReference type="AlphaFoldDB" id="S8EFA5"/>
<dbReference type="SUPFAM" id="SSF48371">
    <property type="entry name" value="ARM repeat"/>
    <property type="match status" value="1"/>
</dbReference>
<feature type="non-terminal residue" evidence="2">
    <location>
        <position position="161"/>
    </location>
</feature>
<comment type="caution">
    <text evidence="2">The sequence shown here is derived from an EMBL/GenBank/DDBJ whole genome shotgun (WGS) entry which is preliminary data.</text>
</comment>
<evidence type="ECO:0000313" key="2">
    <source>
        <dbReference type="EMBL" id="EPS74723.1"/>
    </source>
</evidence>
<dbReference type="InterPro" id="IPR011430">
    <property type="entry name" value="UTP20_N"/>
</dbReference>
<accession>S8EFA5</accession>
<evidence type="ECO:0000313" key="3">
    <source>
        <dbReference type="Proteomes" id="UP000015453"/>
    </source>
</evidence>
<gene>
    <name evidence="2" type="ORF">M569_00031</name>
</gene>
<reference evidence="2 3" key="1">
    <citation type="journal article" date="2013" name="BMC Genomics">
        <title>The miniature genome of a carnivorous plant Genlisea aurea contains a low number of genes and short non-coding sequences.</title>
        <authorList>
            <person name="Leushkin E.V."/>
            <person name="Sutormin R.A."/>
            <person name="Nabieva E.R."/>
            <person name="Penin A.A."/>
            <person name="Kondrashov A.S."/>
            <person name="Logacheva M.D."/>
        </authorList>
    </citation>
    <scope>NUCLEOTIDE SEQUENCE [LARGE SCALE GENOMIC DNA]</scope>
</reference>
<evidence type="ECO:0000259" key="1">
    <source>
        <dbReference type="Pfam" id="PF07539"/>
    </source>
</evidence>
<dbReference type="InterPro" id="IPR052575">
    <property type="entry name" value="SSU_processome_comp_20"/>
</dbReference>
<dbReference type="InterPro" id="IPR016024">
    <property type="entry name" value="ARM-type_fold"/>
</dbReference>
<dbReference type="OrthoDB" id="360653at2759"/>
<protein>
    <recommendedName>
        <fullName evidence="1">U3 small nucleolar RNA-associated protein 20 N-terminal domain-containing protein</fullName>
    </recommendedName>
</protein>